<evidence type="ECO:0000313" key="2">
    <source>
        <dbReference type="EMBL" id="KAL3691681.1"/>
    </source>
</evidence>
<dbReference type="EMBL" id="JBJQOH010000003">
    <property type="protein sequence ID" value="KAL3691681.1"/>
    <property type="molecule type" value="Genomic_DNA"/>
</dbReference>
<dbReference type="AlphaFoldDB" id="A0ABD3HL77"/>
<reference evidence="2 3" key="1">
    <citation type="submission" date="2024-09" db="EMBL/GenBank/DDBJ databases">
        <title>Chromosome-scale assembly of Riccia sorocarpa.</title>
        <authorList>
            <person name="Paukszto L."/>
        </authorList>
    </citation>
    <scope>NUCLEOTIDE SEQUENCE [LARGE SCALE GENOMIC DNA]</scope>
    <source>
        <strain evidence="2">LP-2024</strain>
        <tissue evidence="2">Aerial parts of the thallus</tissue>
    </source>
</reference>
<organism evidence="2 3">
    <name type="scientific">Riccia sorocarpa</name>
    <dbReference type="NCBI Taxonomy" id="122646"/>
    <lineage>
        <taxon>Eukaryota</taxon>
        <taxon>Viridiplantae</taxon>
        <taxon>Streptophyta</taxon>
        <taxon>Embryophyta</taxon>
        <taxon>Marchantiophyta</taxon>
        <taxon>Marchantiopsida</taxon>
        <taxon>Marchantiidae</taxon>
        <taxon>Marchantiales</taxon>
        <taxon>Ricciaceae</taxon>
        <taxon>Riccia</taxon>
    </lineage>
</organism>
<keyword evidence="3" id="KW-1185">Reference proteome</keyword>
<gene>
    <name evidence="2" type="ORF">R1sor_005332</name>
</gene>
<dbReference type="Proteomes" id="UP001633002">
    <property type="component" value="Unassembled WGS sequence"/>
</dbReference>
<name>A0ABD3HL77_9MARC</name>
<evidence type="ECO:0000313" key="3">
    <source>
        <dbReference type="Proteomes" id="UP001633002"/>
    </source>
</evidence>
<evidence type="ECO:0000256" key="1">
    <source>
        <dbReference type="SAM" id="MobiDB-lite"/>
    </source>
</evidence>
<proteinExistence type="predicted"/>
<comment type="caution">
    <text evidence="2">The sequence shown here is derived from an EMBL/GenBank/DDBJ whole genome shotgun (WGS) entry which is preliminary data.</text>
</comment>
<feature type="region of interest" description="Disordered" evidence="1">
    <location>
        <begin position="33"/>
        <end position="52"/>
    </location>
</feature>
<protein>
    <submittedName>
        <fullName evidence="2">Uncharacterized protein</fullName>
    </submittedName>
</protein>
<feature type="region of interest" description="Disordered" evidence="1">
    <location>
        <begin position="86"/>
        <end position="123"/>
    </location>
</feature>
<sequence length="123" mass="13566">MSRSHGISKPVKPPNIEIVSVEFRGVTAMSTGGYSSESPLRFGSNVNPHQNTGKQETYITMWSETEPRQFLTGIFTRRTGTRGFQEGHWLVTPPEGAAEPGDYANTEKGVPDREDTRPTVISV</sequence>
<accession>A0ABD3HL77</accession>